<dbReference type="Pfam" id="PF04909">
    <property type="entry name" value="Amidohydro_2"/>
    <property type="match status" value="1"/>
</dbReference>
<dbReference type="InterPro" id="IPR032466">
    <property type="entry name" value="Metal_Hydrolase"/>
</dbReference>
<dbReference type="PANTHER" id="PTHR43569">
    <property type="entry name" value="AMIDOHYDROLASE"/>
    <property type="match status" value="1"/>
</dbReference>
<organism evidence="3 4">
    <name type="scientific">Mycobacterium paraffinicum</name>
    <dbReference type="NCBI Taxonomy" id="53378"/>
    <lineage>
        <taxon>Bacteria</taxon>
        <taxon>Bacillati</taxon>
        <taxon>Actinomycetota</taxon>
        <taxon>Actinomycetes</taxon>
        <taxon>Mycobacteriales</taxon>
        <taxon>Mycobacteriaceae</taxon>
        <taxon>Mycobacterium</taxon>
    </lineage>
</organism>
<reference evidence="4" key="1">
    <citation type="journal article" date="2019" name="Int. J. Syst. Evol. Microbiol.">
        <title>The Global Catalogue of Microorganisms (GCM) 10K type strain sequencing project: providing services to taxonomists for standard genome sequencing and annotation.</title>
        <authorList>
            <consortium name="The Broad Institute Genomics Platform"/>
            <consortium name="The Broad Institute Genome Sequencing Center for Infectious Disease"/>
            <person name="Wu L."/>
            <person name="Ma J."/>
        </authorList>
    </citation>
    <scope>NUCLEOTIDE SEQUENCE [LARGE SCALE GENOMIC DNA]</scope>
    <source>
        <strain evidence="4">JCM 17782</strain>
    </source>
</reference>
<dbReference type="PANTHER" id="PTHR43569:SF2">
    <property type="entry name" value="AMIDOHYDROLASE-RELATED DOMAIN-CONTAINING PROTEIN"/>
    <property type="match status" value="1"/>
</dbReference>
<dbReference type="SUPFAM" id="SSF51556">
    <property type="entry name" value="Metallo-dependent hydrolases"/>
    <property type="match status" value="1"/>
</dbReference>
<comment type="similarity">
    <text evidence="1">Belongs to the metallo-dependent hydrolases superfamily.</text>
</comment>
<protein>
    <submittedName>
        <fullName evidence="3">Amidohydrolase</fullName>
    </submittedName>
</protein>
<evidence type="ECO:0000256" key="1">
    <source>
        <dbReference type="ARBA" id="ARBA00038310"/>
    </source>
</evidence>
<keyword evidence="4" id="KW-1185">Reference proteome</keyword>
<feature type="domain" description="Amidohydrolase-related" evidence="2">
    <location>
        <begin position="12"/>
        <end position="291"/>
    </location>
</feature>
<name>A0ABP8RI76_9MYCO</name>
<dbReference type="InterPro" id="IPR006680">
    <property type="entry name" value="Amidohydro-rel"/>
</dbReference>
<gene>
    <name evidence="3" type="ORF">GCM10023161_19010</name>
</gene>
<dbReference type="Proteomes" id="UP001501417">
    <property type="component" value="Unassembled WGS sequence"/>
</dbReference>
<dbReference type="Gene3D" id="3.20.20.140">
    <property type="entry name" value="Metal-dependent hydrolases"/>
    <property type="match status" value="1"/>
</dbReference>
<dbReference type="EMBL" id="BAABGF010000025">
    <property type="protein sequence ID" value="GAA4539450.1"/>
    <property type="molecule type" value="Genomic_DNA"/>
</dbReference>
<evidence type="ECO:0000313" key="3">
    <source>
        <dbReference type="EMBL" id="GAA4539450.1"/>
    </source>
</evidence>
<evidence type="ECO:0000313" key="4">
    <source>
        <dbReference type="Proteomes" id="UP001501417"/>
    </source>
</evidence>
<sequence>MTTASAKPARIVDAHVHLWDPARTDWYPYLSAAQNALNMGDVSGMSRRFDVPTYLSEAAGWNVEKLVNVAAATGGHSVDETLELDRRADADDHPDAIIGGLPPTTTVAEAVAALDIQLAAPRFRGVRPMGAAEGPLPAGDILRALHERQLVFELAVHPDQLAAAAKGLKSHGDLVVVVEHTGWPRNHSDEERALWMAGIDALADLGDNVVCKLSGLAMALRSMAPGVFAPWLEYAIDAFGVDRCMFASNFPVDGMHGSFEDLYTTYCTVTNGLDEDARDKLFAANAERIYRC</sequence>
<evidence type="ECO:0000259" key="2">
    <source>
        <dbReference type="Pfam" id="PF04909"/>
    </source>
</evidence>
<proteinExistence type="inferred from homology"/>
<accession>A0ABP8RI76</accession>
<dbReference type="InterPro" id="IPR052350">
    <property type="entry name" value="Metallo-dep_Lactonases"/>
</dbReference>
<dbReference type="RefSeq" id="WP_264035537.1">
    <property type="nucleotide sequence ID" value="NZ_BAABGF010000025.1"/>
</dbReference>
<comment type="caution">
    <text evidence="3">The sequence shown here is derived from an EMBL/GenBank/DDBJ whole genome shotgun (WGS) entry which is preliminary data.</text>
</comment>